<gene>
    <name evidence="4" type="ORF">R1flu_005836</name>
</gene>
<evidence type="ECO:0000256" key="1">
    <source>
        <dbReference type="SAM" id="Phobius"/>
    </source>
</evidence>
<dbReference type="PANTHER" id="PTHR45295:SF1">
    <property type="entry name" value="CHAPERONE PROTEIN DNAJ C76, CHLOROPLASTIC"/>
    <property type="match status" value="1"/>
</dbReference>
<dbReference type="Proteomes" id="UP001605036">
    <property type="component" value="Unassembled WGS sequence"/>
</dbReference>
<organism evidence="4 5">
    <name type="scientific">Riccia fluitans</name>
    <dbReference type="NCBI Taxonomy" id="41844"/>
    <lineage>
        <taxon>Eukaryota</taxon>
        <taxon>Viridiplantae</taxon>
        <taxon>Streptophyta</taxon>
        <taxon>Embryophyta</taxon>
        <taxon>Marchantiophyta</taxon>
        <taxon>Marchantiopsida</taxon>
        <taxon>Marchantiidae</taxon>
        <taxon>Marchantiales</taxon>
        <taxon>Ricciaceae</taxon>
        <taxon>Riccia</taxon>
    </lineage>
</organism>
<evidence type="ECO:0000313" key="5">
    <source>
        <dbReference type="Proteomes" id="UP001605036"/>
    </source>
</evidence>
<evidence type="ECO:0000259" key="2">
    <source>
        <dbReference type="PROSITE" id="PS50076"/>
    </source>
</evidence>
<dbReference type="PANTHER" id="PTHR45295">
    <property type="entry name" value="CHAPERONE PROTEIN DNAJ C76, CHLOROPLASTIC"/>
    <property type="match status" value="1"/>
</dbReference>
<comment type="caution">
    <text evidence="4">The sequence shown here is derived from an EMBL/GenBank/DDBJ whole genome shotgun (WGS) entry which is preliminary data.</text>
</comment>
<dbReference type="Gene3D" id="1.10.287.110">
    <property type="entry name" value="DnaJ domain"/>
    <property type="match status" value="1"/>
</dbReference>
<dbReference type="EMBL" id="JBHFFA010000003">
    <property type="protein sequence ID" value="KAL2634357.1"/>
    <property type="molecule type" value="Genomic_DNA"/>
</dbReference>
<feature type="transmembrane region" description="Helical" evidence="1">
    <location>
        <begin position="528"/>
        <end position="557"/>
    </location>
</feature>
<dbReference type="SMART" id="SM00271">
    <property type="entry name" value="DnaJ"/>
    <property type="match status" value="1"/>
</dbReference>
<dbReference type="InterPro" id="IPR036869">
    <property type="entry name" value="J_dom_sf"/>
</dbReference>
<sequence length="563" mass="61939">MAGVGVTQRSTIGNIHLPISATCGHNSTSSPSQSGPIVVLISPRVSRISTASEFSSIRRKRSSLRLNSGPLLRSRGDATELSSRRVIICEAHTSRRAEVEDYGYDLYELLGVQKDATVQEIKSAYRWLQKRCHPDIAGAAGHDMSILLNDAYSILADPNRRASYDAVCADKADFEGYTGQALYSRWYGPPGEDKAVFVEETRCVGCLKCALIAPNTFAIENKHGRARAVGQWADEESTIKDAIKACPVDCISWVDREKLPALEFIMSKQPRLQVGMDSYSFVGVRMENVFTGAEKFLKKYIEREEKLASVVTEETVAQREARMAAAEAIHTRAGRWWHHFIDNQAFTKSGFPTGTFASLWDPTSTRVAQGALIPLSSFKANGIKQDQMNVPKSNLQDSDIERLLEAARHMRRTGGKSFTLSHDSGEDYWTPMDPISCPLPPYSRLDEKTDRTEDEGWQAGNLGKFRSPKLTLEGNLHAGMRNILKSMPVMVSAAAAVFAGMAGGPQVARSETDFISGPLPASITSGTAMQMFLAAAVWYMIGAAVCEATILLSAYFISMRRKE</sequence>
<dbReference type="PROSITE" id="PS50076">
    <property type="entry name" value="DNAJ_2"/>
    <property type="match status" value="1"/>
</dbReference>
<dbReference type="SUPFAM" id="SSF46565">
    <property type="entry name" value="Chaperone J-domain"/>
    <property type="match status" value="1"/>
</dbReference>
<dbReference type="InterPro" id="IPR001623">
    <property type="entry name" value="DnaJ_domain"/>
</dbReference>
<feature type="domain" description="J" evidence="2">
    <location>
        <begin position="105"/>
        <end position="168"/>
    </location>
</feature>
<dbReference type="PRINTS" id="PR00625">
    <property type="entry name" value="JDOMAIN"/>
</dbReference>
<dbReference type="Pfam" id="PF00226">
    <property type="entry name" value="DnaJ"/>
    <property type="match status" value="1"/>
</dbReference>
<keyword evidence="5" id="KW-1185">Reference proteome</keyword>
<keyword evidence="1" id="KW-0472">Membrane</keyword>
<dbReference type="AlphaFoldDB" id="A0ABD1YYB0"/>
<keyword evidence="1" id="KW-0812">Transmembrane</keyword>
<keyword evidence="1" id="KW-1133">Transmembrane helix</keyword>
<proteinExistence type="predicted"/>
<accession>A0ABD1YYB0</accession>
<feature type="domain" description="4Fe-4S ferredoxin-type" evidence="3">
    <location>
        <begin position="194"/>
        <end position="224"/>
    </location>
</feature>
<evidence type="ECO:0000259" key="3">
    <source>
        <dbReference type="PROSITE" id="PS51379"/>
    </source>
</evidence>
<dbReference type="Gene3D" id="3.30.70.20">
    <property type="match status" value="1"/>
</dbReference>
<dbReference type="CDD" id="cd06257">
    <property type="entry name" value="DnaJ"/>
    <property type="match status" value="1"/>
</dbReference>
<evidence type="ECO:0000313" key="4">
    <source>
        <dbReference type="EMBL" id="KAL2634357.1"/>
    </source>
</evidence>
<reference evidence="4 5" key="1">
    <citation type="submission" date="2024-09" db="EMBL/GenBank/DDBJ databases">
        <title>Chromosome-scale assembly of Riccia fluitans.</title>
        <authorList>
            <person name="Paukszto L."/>
            <person name="Sawicki J."/>
            <person name="Karawczyk K."/>
            <person name="Piernik-Szablinska J."/>
            <person name="Szczecinska M."/>
            <person name="Mazdziarz M."/>
        </authorList>
    </citation>
    <scope>NUCLEOTIDE SEQUENCE [LARGE SCALE GENOMIC DNA]</scope>
    <source>
        <strain evidence="4">Rf_01</strain>
        <tissue evidence="4">Aerial parts of the thallus</tissue>
    </source>
</reference>
<dbReference type="SUPFAM" id="SSF54862">
    <property type="entry name" value="4Fe-4S ferredoxins"/>
    <property type="match status" value="1"/>
</dbReference>
<dbReference type="InterPro" id="IPR017896">
    <property type="entry name" value="4Fe4S_Fe-S-bd"/>
</dbReference>
<protein>
    <recommendedName>
        <fullName evidence="6">J domain-containing protein</fullName>
    </recommendedName>
</protein>
<name>A0ABD1YYB0_9MARC</name>
<dbReference type="Pfam" id="PF13370">
    <property type="entry name" value="Fer4_13"/>
    <property type="match status" value="1"/>
</dbReference>
<dbReference type="PROSITE" id="PS51379">
    <property type="entry name" value="4FE4S_FER_2"/>
    <property type="match status" value="1"/>
</dbReference>
<evidence type="ECO:0008006" key="6">
    <source>
        <dbReference type="Google" id="ProtNLM"/>
    </source>
</evidence>